<dbReference type="KEGG" id="lfc:LFE_0121"/>
<dbReference type="GO" id="GO:0046872">
    <property type="term" value="F:metal ion binding"/>
    <property type="evidence" value="ECO:0007669"/>
    <property type="project" value="UniProtKB-KW"/>
</dbReference>
<dbReference type="AlphaFoldDB" id="I0IKQ1"/>
<keyword evidence="8" id="KW-0456">Lyase</keyword>
<comment type="catalytic activity">
    <reaction evidence="10">
        <text>7,8-dihydroneopterin 3'-triphosphate + H2O = 6-carboxy-5,6,7,8-tetrahydropterin + triphosphate + acetaldehyde + 2 H(+)</text>
        <dbReference type="Rhea" id="RHEA:27966"/>
        <dbReference type="ChEBI" id="CHEBI:15343"/>
        <dbReference type="ChEBI" id="CHEBI:15377"/>
        <dbReference type="ChEBI" id="CHEBI:15378"/>
        <dbReference type="ChEBI" id="CHEBI:18036"/>
        <dbReference type="ChEBI" id="CHEBI:58462"/>
        <dbReference type="ChEBI" id="CHEBI:61032"/>
        <dbReference type="EC" id="4.1.2.50"/>
    </reaction>
</comment>
<evidence type="ECO:0000256" key="2">
    <source>
        <dbReference type="ARBA" id="ARBA00005061"/>
    </source>
</evidence>
<dbReference type="EC" id="4.1.2.50" evidence="4"/>
<dbReference type="PANTHER" id="PTHR12589">
    <property type="entry name" value="PYRUVOYL TETRAHYDROBIOPTERIN SYNTHASE"/>
    <property type="match status" value="1"/>
</dbReference>
<evidence type="ECO:0000313" key="12">
    <source>
        <dbReference type="Proteomes" id="UP000007382"/>
    </source>
</evidence>
<dbReference type="RefSeq" id="WP_014448345.1">
    <property type="nucleotide sequence ID" value="NC_017094.1"/>
</dbReference>
<dbReference type="PATRIC" id="fig|1162668.3.peg.144"/>
<reference evidence="11 12" key="1">
    <citation type="journal article" date="2012" name="J. Bacteriol.">
        <title>Complete Genome Sequence of Leptospirillum ferrooxidans Strain C2-3, Isolated from a Fresh Volcanic Ash Deposit on the Island of Miyake, Japan.</title>
        <authorList>
            <person name="Fujimura R."/>
            <person name="Sato Y."/>
            <person name="Nishizawa T."/>
            <person name="Oshima K."/>
            <person name="Kim S.-W."/>
            <person name="Hattori M."/>
            <person name="Kamijo T."/>
            <person name="Ohta H."/>
        </authorList>
    </citation>
    <scope>NUCLEOTIDE SEQUENCE [LARGE SCALE GENOMIC DNA]</scope>
    <source>
        <strain evidence="11 12">C2-3</strain>
    </source>
</reference>
<gene>
    <name evidence="11" type="ordered locus">LFE_0121</name>
</gene>
<reference evidence="12" key="2">
    <citation type="submission" date="2012-03" db="EMBL/GenBank/DDBJ databases">
        <title>The complete genome sequence of the pioneer microbe on fresh volcanic deposit, Leptospirillum ferrooxidans strain C2-3.</title>
        <authorList>
            <person name="Fujimura R."/>
            <person name="Sato Y."/>
            <person name="Nishizawa T."/>
            <person name="Nanba K."/>
            <person name="Oshima K."/>
            <person name="Hattori M."/>
            <person name="Kamijo T."/>
            <person name="Ohta H."/>
        </authorList>
    </citation>
    <scope>NUCLEOTIDE SEQUENCE [LARGE SCALE GENOMIC DNA]</scope>
    <source>
        <strain evidence="12">C2-3</strain>
    </source>
</reference>
<sequence length="131" mass="14986">MFDITVTTQFSAAHQIPGYPGACARLHGHNWKIEVTIRALTLDHLGMALDYHQAEQMLFPIISELDHTNLNDHPFFSDRTTTSENVAFFIHSRMKQALGNDLQAKNRKLSLMAVTVYETDIYRTTYRETDG</sequence>
<keyword evidence="12" id="KW-1185">Reference proteome</keyword>
<accession>I0IKQ1</accession>
<comment type="similarity">
    <text evidence="3">Belongs to the PTPS family. QueD subfamily.</text>
</comment>
<dbReference type="Gene3D" id="3.30.479.10">
    <property type="entry name" value="6-pyruvoyl tetrahydropterin synthase/QueD"/>
    <property type="match status" value="1"/>
</dbReference>
<name>I0IKQ1_LEPFC</name>
<dbReference type="InterPro" id="IPR038418">
    <property type="entry name" value="6-PTP_synth/QueD_sf"/>
</dbReference>
<organism evidence="11 12">
    <name type="scientific">Leptospirillum ferrooxidans (strain C2-3)</name>
    <dbReference type="NCBI Taxonomy" id="1162668"/>
    <lineage>
        <taxon>Bacteria</taxon>
        <taxon>Pseudomonadati</taxon>
        <taxon>Nitrospirota</taxon>
        <taxon>Nitrospiria</taxon>
        <taxon>Nitrospirales</taxon>
        <taxon>Nitrospiraceae</taxon>
        <taxon>Leptospirillum</taxon>
    </lineage>
</organism>
<dbReference type="PANTHER" id="PTHR12589:SF7">
    <property type="entry name" value="6-PYRUVOYL TETRAHYDROBIOPTERIN SYNTHASE"/>
    <property type="match status" value="1"/>
</dbReference>
<protein>
    <recommendedName>
        <fullName evidence="5">6-carboxy-5,6,7,8-tetrahydropterin synthase</fullName>
        <ecNumber evidence="4">4.1.2.50</ecNumber>
    </recommendedName>
    <alternativeName>
        <fullName evidence="9">Queuosine biosynthesis protein QueD</fullName>
    </alternativeName>
</protein>
<dbReference type="UniPathway" id="UPA00391"/>
<dbReference type="HOGENOM" id="CLU_111016_6_3_0"/>
<comment type="pathway">
    <text evidence="2">Purine metabolism; 7-cyano-7-deazaguanine biosynthesis.</text>
</comment>
<dbReference type="GO" id="GO:0070497">
    <property type="term" value="F:6-carboxytetrahydropterin synthase activity"/>
    <property type="evidence" value="ECO:0007669"/>
    <property type="project" value="UniProtKB-EC"/>
</dbReference>
<evidence type="ECO:0000256" key="8">
    <source>
        <dbReference type="ARBA" id="ARBA00023239"/>
    </source>
</evidence>
<evidence type="ECO:0000256" key="9">
    <source>
        <dbReference type="ARBA" id="ARBA00031449"/>
    </source>
</evidence>
<dbReference type="Pfam" id="PF01242">
    <property type="entry name" value="PTPS"/>
    <property type="match status" value="1"/>
</dbReference>
<dbReference type="OrthoDB" id="9804698at2"/>
<evidence type="ECO:0000313" key="11">
    <source>
        <dbReference type="EMBL" id="BAM05850.1"/>
    </source>
</evidence>
<dbReference type="eggNOG" id="COG0720">
    <property type="taxonomic scope" value="Bacteria"/>
</dbReference>
<evidence type="ECO:0000256" key="7">
    <source>
        <dbReference type="ARBA" id="ARBA00022833"/>
    </source>
</evidence>
<keyword evidence="6" id="KW-0479">Metal-binding</keyword>
<dbReference type="STRING" id="1162668.LFE_0121"/>
<evidence type="ECO:0000256" key="3">
    <source>
        <dbReference type="ARBA" id="ARBA00008900"/>
    </source>
</evidence>
<dbReference type="SUPFAM" id="SSF55620">
    <property type="entry name" value="Tetrahydrobiopterin biosynthesis enzymes-like"/>
    <property type="match status" value="1"/>
</dbReference>
<comment type="cofactor">
    <cofactor evidence="1">
        <name>Zn(2+)</name>
        <dbReference type="ChEBI" id="CHEBI:29105"/>
    </cofactor>
</comment>
<evidence type="ECO:0000256" key="10">
    <source>
        <dbReference type="ARBA" id="ARBA00048807"/>
    </source>
</evidence>
<evidence type="ECO:0000256" key="6">
    <source>
        <dbReference type="ARBA" id="ARBA00022723"/>
    </source>
</evidence>
<evidence type="ECO:0000256" key="4">
    <source>
        <dbReference type="ARBA" id="ARBA00012982"/>
    </source>
</evidence>
<keyword evidence="7" id="KW-0862">Zinc</keyword>
<proteinExistence type="inferred from homology"/>
<dbReference type="EMBL" id="AP012342">
    <property type="protein sequence ID" value="BAM05850.1"/>
    <property type="molecule type" value="Genomic_DNA"/>
</dbReference>
<evidence type="ECO:0000256" key="1">
    <source>
        <dbReference type="ARBA" id="ARBA00001947"/>
    </source>
</evidence>
<dbReference type="InterPro" id="IPR007115">
    <property type="entry name" value="6-PTP_synth/QueD"/>
</dbReference>
<evidence type="ECO:0000256" key="5">
    <source>
        <dbReference type="ARBA" id="ARBA00018141"/>
    </source>
</evidence>
<dbReference type="Proteomes" id="UP000007382">
    <property type="component" value="Chromosome"/>
</dbReference>